<reference evidence="2" key="2">
    <citation type="submission" date="2016-02" db="EMBL/GenBank/DDBJ databases">
        <title>Draft genome sequence of five rapidly growing Mycobacterium species.</title>
        <authorList>
            <person name="Katahira K."/>
            <person name="Gotou Y."/>
            <person name="Iida K."/>
            <person name="Ogura Y."/>
            <person name="Hayashi T."/>
        </authorList>
    </citation>
    <scope>NUCLEOTIDE SEQUENCE [LARGE SCALE GENOMIC DNA]</scope>
    <source>
        <strain evidence="2">JCM15298</strain>
    </source>
</reference>
<feature type="non-terminal residue" evidence="1">
    <location>
        <position position="157"/>
    </location>
</feature>
<dbReference type="EMBL" id="BCSY01000016">
    <property type="protein sequence ID" value="GAS93542.1"/>
    <property type="molecule type" value="Genomic_DNA"/>
</dbReference>
<protein>
    <submittedName>
        <fullName evidence="1">Uncharacterized protein</fullName>
    </submittedName>
</protein>
<evidence type="ECO:0000313" key="1">
    <source>
        <dbReference type="EMBL" id="GAS93542.1"/>
    </source>
</evidence>
<accession>A0A117I8P9</accession>
<sequence length="157" mass="18109">MAEQAFYQVDRTFRPSVHLAREPARIWGNLDYGVKELDRDGQQGVSEVLAFAWDVQKNSRSSRTFLNPHQRNEGALRVELTDLQDIYLSNQNVGARAVREVIFSILPRWFVEKAQNICRQTLERGNGEPLPDRIAALVREFDDLGVSEQQLEARLER</sequence>
<reference evidence="2" key="1">
    <citation type="journal article" date="2016" name="Genome Announc.">
        <title>Draft Genome Sequences of Five Rapidly Growing Mycobacterium Species, M. thermoresistibile, M. fortuitum subsp. acetamidolyticum, M. canariasense, M. brisbanense, and M. novocastrense.</title>
        <authorList>
            <person name="Katahira K."/>
            <person name="Ogura Y."/>
            <person name="Gotoh Y."/>
            <person name="Hayashi T."/>
        </authorList>
    </citation>
    <scope>NUCLEOTIDE SEQUENCE [LARGE SCALE GENOMIC DNA]</scope>
    <source>
        <strain evidence="2">JCM15298</strain>
    </source>
</reference>
<proteinExistence type="predicted"/>
<gene>
    <name evidence="1" type="ORF">RMCC_0508</name>
</gene>
<comment type="caution">
    <text evidence="1">The sequence shown here is derived from an EMBL/GenBank/DDBJ whole genome shotgun (WGS) entry which is preliminary data.</text>
</comment>
<dbReference type="AlphaFoldDB" id="A0A117I8P9"/>
<dbReference type="Proteomes" id="UP000069443">
    <property type="component" value="Unassembled WGS sequence"/>
</dbReference>
<keyword evidence="2" id="KW-1185">Reference proteome</keyword>
<evidence type="ECO:0000313" key="2">
    <source>
        <dbReference type="Proteomes" id="UP000069443"/>
    </source>
</evidence>
<organism evidence="1 2">
    <name type="scientific">Mycolicibacterium canariasense</name>
    <name type="common">Mycobacterium canariasense</name>
    <dbReference type="NCBI Taxonomy" id="228230"/>
    <lineage>
        <taxon>Bacteria</taxon>
        <taxon>Bacillati</taxon>
        <taxon>Actinomycetota</taxon>
        <taxon>Actinomycetes</taxon>
        <taxon>Mycobacteriales</taxon>
        <taxon>Mycobacteriaceae</taxon>
        <taxon>Mycolicibacterium</taxon>
    </lineage>
</organism>
<name>A0A117I8P9_MYCCR</name>